<dbReference type="InterPro" id="IPR008391">
    <property type="entry name" value="AXE1_dom"/>
</dbReference>
<organism evidence="2 3">
    <name type="scientific">Niabella drilacis (strain DSM 25811 / CCM 8410 / CCUG 62505 / LMG 26954 / E90)</name>
    <dbReference type="NCBI Taxonomy" id="1285928"/>
    <lineage>
        <taxon>Bacteria</taxon>
        <taxon>Pseudomonadati</taxon>
        <taxon>Bacteroidota</taxon>
        <taxon>Chitinophagia</taxon>
        <taxon>Chitinophagales</taxon>
        <taxon>Chitinophagaceae</taxon>
        <taxon>Niabella</taxon>
    </lineage>
</organism>
<dbReference type="SUPFAM" id="SSF53474">
    <property type="entry name" value="alpha/beta-Hydrolases"/>
    <property type="match status" value="2"/>
</dbReference>
<dbReference type="PANTHER" id="PTHR22946">
    <property type="entry name" value="DIENELACTONE HYDROLASE DOMAIN-CONTAINING PROTEIN-RELATED"/>
    <property type="match status" value="1"/>
</dbReference>
<reference evidence="3" key="1">
    <citation type="submission" date="2016-10" db="EMBL/GenBank/DDBJ databases">
        <authorList>
            <person name="Varghese N."/>
            <person name="Submissions S."/>
        </authorList>
    </citation>
    <scope>NUCLEOTIDE SEQUENCE [LARGE SCALE GENOMIC DNA]</scope>
    <source>
        <strain evidence="3">DSM 25811 / CCM 8410 / LMG 26954 / E90</strain>
    </source>
</reference>
<dbReference type="Proteomes" id="UP000198757">
    <property type="component" value="Unassembled WGS sequence"/>
</dbReference>
<proteinExistence type="predicted"/>
<dbReference type="Pfam" id="PF05448">
    <property type="entry name" value="AXE1"/>
    <property type="match status" value="1"/>
</dbReference>
<keyword evidence="3" id="KW-1185">Reference proteome</keyword>
<dbReference type="Gene3D" id="3.40.50.1820">
    <property type="entry name" value="alpha/beta hydrolase"/>
    <property type="match status" value="2"/>
</dbReference>
<name>A0A1G6RI28_NIADE</name>
<dbReference type="RefSeq" id="WP_090390257.1">
    <property type="nucleotide sequence ID" value="NZ_FMZO01000005.1"/>
</dbReference>
<evidence type="ECO:0000313" key="2">
    <source>
        <dbReference type="EMBL" id="SDD04309.1"/>
    </source>
</evidence>
<accession>A0A1G6RI28</accession>
<dbReference type="InterPro" id="IPR050261">
    <property type="entry name" value="FrsA_esterase"/>
</dbReference>
<gene>
    <name evidence="2" type="ORF">SAMN04487894_105292</name>
</gene>
<evidence type="ECO:0000259" key="1">
    <source>
        <dbReference type="Pfam" id="PF05448"/>
    </source>
</evidence>
<dbReference type="STRING" id="1285928.SAMN04487894_105292"/>
<evidence type="ECO:0000313" key="3">
    <source>
        <dbReference type="Proteomes" id="UP000198757"/>
    </source>
</evidence>
<dbReference type="PANTHER" id="PTHR22946:SF8">
    <property type="entry name" value="ACETYL XYLAN ESTERASE DOMAIN-CONTAINING PROTEIN"/>
    <property type="match status" value="1"/>
</dbReference>
<dbReference type="AlphaFoldDB" id="A0A1G6RI28"/>
<dbReference type="OrthoDB" id="3668964at2"/>
<protein>
    <submittedName>
        <fullName evidence="2">Acetyl xylan esterase (AXE1)</fullName>
    </submittedName>
</protein>
<dbReference type="InterPro" id="IPR029058">
    <property type="entry name" value="AB_hydrolase_fold"/>
</dbReference>
<dbReference type="EMBL" id="FMZO01000005">
    <property type="protein sequence ID" value="SDD04309.1"/>
    <property type="molecule type" value="Genomic_DNA"/>
</dbReference>
<sequence length="700" mass="77317">MDCSRLKAILTAFVFWAGTGMREAAAQEVKDVFTPWKYIHSSSQSLYGYLADKALLKLKQRQTQVNALASAEGWKKRQHRVRQAYTQVLGSFPSRTPLNAVITGTLQDEDVKVEKIYFESLPGYYVTAALFMPAARKGKLPAILYCAGHSSSGFRSRPYQNAILNFVKKGFAVLAFDPIGQGERRQYAKDTSRKFSPTQEHSYPGSQLFLTGRSPAYYFIWDGIRALDYLCSRPEIDTTRIGITGRSGGGTQTAYIAAFDDRIKAAAPECYITSYEKLLMTMGPQDAEQNFAGAIAAGLDIPDLLISFAPKPLLIVSTTRDIFSIQGARDVFKEAKRAYTWLGQPDLVGMTEDDAEHASTRKNREATYRFFQKYLKNPGSAVDEPVPVFKPEALNVTPDGNVYLALGGANLQTLARNHMQQIVKDRAPVKGEEDLRKRVRAVTGFDQPRGMEPPVFSGRELRKQYAIESYLIKSPAGYYLPFYCLKPPDGNSRNKSNAVLLLDDRGKSEAIKEGSMADSLALAGYEVVVPDLSGFGELGNGYIKGGDAYVDGVPLNLWYTGILTGQSLLGVRMKELSVLTDWIKMEHNKIMGVARGVLTTDLLHIAVMRSNDIASLWLTDPLISFQSVIETPAYKTQYILSAAAGSIKQYDLCDLVNAYSRKNKLVMMNPRNGGGGIIADKGPVLMENYGIAPGPFLEVQ</sequence>
<feature type="domain" description="Acetyl xylan esterase" evidence="1">
    <location>
        <begin position="108"/>
        <end position="278"/>
    </location>
</feature>